<dbReference type="GO" id="GO:0008835">
    <property type="term" value="F:diaminohydroxyphosphoribosylaminopyrimidine deaminase activity"/>
    <property type="evidence" value="ECO:0007669"/>
    <property type="project" value="UniProtKB-EC"/>
</dbReference>
<evidence type="ECO:0000256" key="13">
    <source>
        <dbReference type="PIRNR" id="PIRNR006769"/>
    </source>
</evidence>
<evidence type="ECO:0000256" key="15">
    <source>
        <dbReference type="PIRSR" id="PIRSR006769-2"/>
    </source>
</evidence>
<dbReference type="FunFam" id="3.40.140.10:FF:000025">
    <property type="entry name" value="Riboflavin biosynthesis protein RibD"/>
    <property type="match status" value="1"/>
</dbReference>
<dbReference type="GO" id="GO:0008270">
    <property type="term" value="F:zinc ion binding"/>
    <property type="evidence" value="ECO:0007669"/>
    <property type="project" value="InterPro"/>
</dbReference>
<dbReference type="GO" id="GO:0050661">
    <property type="term" value="F:NADP binding"/>
    <property type="evidence" value="ECO:0007669"/>
    <property type="project" value="InterPro"/>
</dbReference>
<organism evidence="18 19">
    <name type="scientific">Pseudomonas weihenstephanensis</name>
    <dbReference type="NCBI Taxonomy" id="1608994"/>
    <lineage>
        <taxon>Bacteria</taxon>
        <taxon>Pseudomonadati</taxon>
        <taxon>Pseudomonadota</taxon>
        <taxon>Gammaproteobacteria</taxon>
        <taxon>Pseudomonadales</taxon>
        <taxon>Pseudomonadaceae</taxon>
        <taxon>Pseudomonas</taxon>
    </lineage>
</organism>
<evidence type="ECO:0000256" key="6">
    <source>
        <dbReference type="ARBA" id="ARBA00022619"/>
    </source>
</evidence>
<sequence length="368" mass="39588">MTYFTEVDFQHMQHALSLAERGSHSTWPNPRVGCVIAHGNCVVGEGWHRRAGGPHAEVFALRQAGALAKGATAYVTLEPCSHVGRTGACHQALIESGVSQVMVALEDPFKQVNGQGIAELKAAGIEVKVGLMREAASELNRGFLSSIERQRPWVQLKMGMSLDGRTALSNGRSQWITGPKARMDVQHWRARCAAIITGSGTVLGDDPLLTVRQPSSPEAVAPMRVVLDSSARVPAGAQVFNASAPSLHVLHNDTPLPQGHSAEVLRVDGDIYGLDLHELLCQLSLRGLHEVMVEAGPTLAGAFLKAGLVDEVLVYMAPKLLGDLARPLVHMPELVHLKQALNFTLFDVTQLGEDLRLRLRPVQVAGAP</sequence>
<feature type="binding site" evidence="15">
    <location>
        <position position="229"/>
    </location>
    <ligand>
        <name>NADP(+)</name>
        <dbReference type="ChEBI" id="CHEBI:58349"/>
    </ligand>
</feature>
<dbReference type="GO" id="GO:0008703">
    <property type="term" value="F:5-amino-6-(5-phosphoribosylamino)uracil reductase activity"/>
    <property type="evidence" value="ECO:0007669"/>
    <property type="project" value="UniProtKB-EC"/>
</dbReference>
<feature type="active site" description="Proton donor" evidence="14">
    <location>
        <position position="57"/>
    </location>
</feature>
<dbReference type="NCBIfam" id="TIGR00326">
    <property type="entry name" value="eubact_ribD"/>
    <property type="match status" value="1"/>
</dbReference>
<keyword evidence="11 13" id="KW-0560">Oxidoreductase</keyword>
<dbReference type="Pfam" id="PF00383">
    <property type="entry name" value="dCMP_cyt_deam_1"/>
    <property type="match status" value="1"/>
</dbReference>
<evidence type="ECO:0000256" key="12">
    <source>
        <dbReference type="ARBA" id="ARBA00023268"/>
    </source>
</evidence>
<feature type="binding site" evidence="15">
    <location>
        <position position="173"/>
    </location>
    <ligand>
        <name>substrate</name>
    </ligand>
</feature>
<comment type="similarity">
    <text evidence="4 13">In the N-terminal section; belongs to the cytidine and deoxycytidylate deaminase family.</text>
</comment>
<evidence type="ECO:0000256" key="10">
    <source>
        <dbReference type="ARBA" id="ARBA00022857"/>
    </source>
</evidence>
<feature type="binding site" evidence="15">
    <location>
        <position position="189"/>
    </location>
    <ligand>
        <name>substrate</name>
    </ligand>
</feature>
<feature type="binding site" evidence="15">
    <location>
        <position position="209"/>
    </location>
    <ligand>
        <name>substrate</name>
    </ligand>
</feature>
<feature type="binding site" evidence="15">
    <location>
        <position position="212"/>
    </location>
    <ligand>
        <name>substrate</name>
    </ligand>
</feature>
<dbReference type="PROSITE" id="PS51747">
    <property type="entry name" value="CYT_DCMP_DEAMINASES_2"/>
    <property type="match status" value="1"/>
</dbReference>
<name>A0A0J6IR50_9PSED</name>
<comment type="function">
    <text evidence="1 13">Converts 2,5-diamino-6-(ribosylamino)-4(3h)-pyrimidinone 5'-phosphate into 5-amino-6-(ribosylamino)-2,4(1h,3h)-pyrimidinedione 5'-phosphate.</text>
</comment>
<keyword evidence="7 13" id="KW-0479">Metal-binding</keyword>
<feature type="binding site" evidence="15">
    <location>
        <position position="205"/>
    </location>
    <ligand>
        <name>NADP(+)</name>
        <dbReference type="ChEBI" id="CHEBI:58349"/>
    </ligand>
</feature>
<dbReference type="PANTHER" id="PTHR38011">
    <property type="entry name" value="DIHYDROFOLATE REDUCTASE FAMILY PROTEIN (AFU_ORTHOLOGUE AFUA_8G06820)"/>
    <property type="match status" value="1"/>
</dbReference>
<dbReference type="CDD" id="cd01284">
    <property type="entry name" value="Riboflavin_deaminase-reductase"/>
    <property type="match status" value="1"/>
</dbReference>
<comment type="catalytic activity">
    <reaction evidence="13">
        <text>5-amino-6-(5-phospho-D-ribitylamino)uracil + NADP(+) = 5-amino-6-(5-phospho-D-ribosylamino)uracil + NADPH + H(+)</text>
        <dbReference type="Rhea" id="RHEA:17845"/>
        <dbReference type="ChEBI" id="CHEBI:15378"/>
        <dbReference type="ChEBI" id="CHEBI:57783"/>
        <dbReference type="ChEBI" id="CHEBI:58349"/>
        <dbReference type="ChEBI" id="CHEBI:58421"/>
        <dbReference type="ChEBI" id="CHEBI:58453"/>
        <dbReference type="EC" id="1.1.1.193"/>
    </reaction>
</comment>
<dbReference type="InterPro" id="IPR016193">
    <property type="entry name" value="Cytidine_deaminase-like"/>
</dbReference>
<feature type="binding site" evidence="16">
    <location>
        <position position="80"/>
    </location>
    <ligand>
        <name>Zn(2+)</name>
        <dbReference type="ChEBI" id="CHEBI:29105"/>
        <note>catalytic</note>
    </ligand>
</feature>
<gene>
    <name evidence="18" type="ORF">TU86_05270</name>
</gene>
<evidence type="ECO:0000256" key="7">
    <source>
        <dbReference type="ARBA" id="ARBA00022723"/>
    </source>
</evidence>
<evidence type="ECO:0000256" key="2">
    <source>
        <dbReference type="ARBA" id="ARBA00004882"/>
    </source>
</evidence>
<keyword evidence="12" id="KW-0511">Multifunctional enzyme</keyword>
<evidence type="ECO:0000313" key="19">
    <source>
        <dbReference type="Proteomes" id="UP000036325"/>
    </source>
</evidence>
<dbReference type="InterPro" id="IPR002734">
    <property type="entry name" value="RibDG_C"/>
</dbReference>
<dbReference type="PATRIC" id="fig|1608994.3.peg.1647"/>
<evidence type="ECO:0000313" key="18">
    <source>
        <dbReference type="EMBL" id="KMN14708.1"/>
    </source>
</evidence>
<proteinExistence type="inferred from homology"/>
<dbReference type="Proteomes" id="UP000036325">
    <property type="component" value="Unassembled WGS sequence"/>
</dbReference>
<feature type="domain" description="CMP/dCMP-type deaminase" evidence="17">
    <location>
        <begin position="6"/>
        <end position="128"/>
    </location>
</feature>
<dbReference type="InterPro" id="IPR011549">
    <property type="entry name" value="RibD_C"/>
</dbReference>
<dbReference type="UniPathway" id="UPA00275">
    <property type="reaction ID" value="UER00401"/>
</dbReference>
<dbReference type="GO" id="GO:0009231">
    <property type="term" value="P:riboflavin biosynthetic process"/>
    <property type="evidence" value="ECO:0007669"/>
    <property type="project" value="UniProtKB-UniPathway"/>
</dbReference>
<feature type="binding site" evidence="15">
    <location>
        <position position="201"/>
    </location>
    <ligand>
        <name>NADP(+)</name>
        <dbReference type="ChEBI" id="CHEBI:58349"/>
    </ligand>
</feature>
<evidence type="ECO:0000256" key="4">
    <source>
        <dbReference type="ARBA" id="ARBA00005259"/>
    </source>
</evidence>
<dbReference type="EMBL" id="JYLF01000002">
    <property type="protein sequence ID" value="KMN14708.1"/>
    <property type="molecule type" value="Genomic_DNA"/>
</dbReference>
<feature type="binding site" evidence="15">
    <location>
        <begin position="296"/>
        <end position="302"/>
    </location>
    <ligand>
        <name>NADP(+)</name>
        <dbReference type="ChEBI" id="CHEBI:58349"/>
    </ligand>
</feature>
<dbReference type="InterPro" id="IPR050765">
    <property type="entry name" value="Riboflavin_Biosynth_HTPR"/>
</dbReference>
<protein>
    <recommendedName>
        <fullName evidence="13">Riboflavin biosynthesis protein RibD</fullName>
    </recommendedName>
    <domain>
        <recommendedName>
            <fullName evidence="13">Diaminohydroxyphosphoribosylaminopyrimidine deaminase</fullName>
            <shortName evidence="13">DRAP deaminase</shortName>
            <ecNumber evidence="13">3.5.4.26</ecNumber>
        </recommendedName>
        <alternativeName>
            <fullName evidence="13">Riboflavin-specific deaminase</fullName>
        </alternativeName>
    </domain>
    <domain>
        <recommendedName>
            <fullName evidence="13">5-amino-6-(5-phosphoribosylamino)uracil reductase</fullName>
            <ecNumber evidence="13">1.1.1.193</ecNumber>
        </recommendedName>
        <alternativeName>
            <fullName evidence="13">HTP reductase</fullName>
        </alternativeName>
    </domain>
</protein>
<dbReference type="InterPro" id="IPR024072">
    <property type="entry name" value="DHFR-like_dom_sf"/>
</dbReference>
<evidence type="ECO:0000256" key="8">
    <source>
        <dbReference type="ARBA" id="ARBA00022801"/>
    </source>
</evidence>
<evidence type="ECO:0000256" key="1">
    <source>
        <dbReference type="ARBA" id="ARBA00002151"/>
    </source>
</evidence>
<dbReference type="Gene3D" id="3.40.430.10">
    <property type="entry name" value="Dihydrofolate Reductase, subunit A"/>
    <property type="match status" value="1"/>
</dbReference>
<dbReference type="RefSeq" id="WP_048363246.1">
    <property type="nucleotide sequence ID" value="NZ_JAAEBV010000005.1"/>
</dbReference>
<dbReference type="STRING" id="1608994.TU86_05270"/>
<keyword evidence="6 13" id="KW-0686">Riboflavin biosynthesis</keyword>
<keyword evidence="10 13" id="KW-0521">NADP</keyword>
<dbReference type="InterPro" id="IPR016192">
    <property type="entry name" value="APOBEC/CMP_deaminase_Zn-bd"/>
</dbReference>
<dbReference type="PANTHER" id="PTHR38011:SF7">
    <property type="entry name" value="2,5-DIAMINO-6-RIBOSYLAMINO-4(3H)-PYRIMIDINONE 5'-PHOSPHATE REDUCTASE"/>
    <property type="match status" value="1"/>
</dbReference>
<dbReference type="SUPFAM" id="SSF53597">
    <property type="entry name" value="Dihydrofolate reductase-like"/>
    <property type="match status" value="1"/>
</dbReference>
<comment type="catalytic activity">
    <reaction evidence="13">
        <text>2,5-diamino-6-hydroxy-4-(5-phosphoribosylamino)-pyrimidine + H2O + H(+) = 5-amino-6-(5-phospho-D-ribosylamino)uracil + NH4(+)</text>
        <dbReference type="Rhea" id="RHEA:21868"/>
        <dbReference type="ChEBI" id="CHEBI:15377"/>
        <dbReference type="ChEBI" id="CHEBI:15378"/>
        <dbReference type="ChEBI" id="CHEBI:28938"/>
        <dbReference type="ChEBI" id="CHEBI:58453"/>
        <dbReference type="ChEBI" id="CHEBI:58614"/>
        <dbReference type="EC" id="3.5.4.26"/>
    </reaction>
</comment>
<dbReference type="SUPFAM" id="SSF53927">
    <property type="entry name" value="Cytidine deaminase-like"/>
    <property type="match status" value="1"/>
</dbReference>
<feature type="binding site" evidence="15">
    <location>
        <position position="159"/>
    </location>
    <ligand>
        <name>NADP(+)</name>
        <dbReference type="ChEBI" id="CHEBI:58349"/>
    </ligand>
</feature>
<dbReference type="AlphaFoldDB" id="A0A0J6IR50"/>
<dbReference type="EC" id="1.1.1.193" evidence="13"/>
<dbReference type="PIRSF" id="PIRSF006769">
    <property type="entry name" value="RibD"/>
    <property type="match status" value="1"/>
</dbReference>
<evidence type="ECO:0000256" key="16">
    <source>
        <dbReference type="PIRSR" id="PIRSR006769-3"/>
    </source>
</evidence>
<keyword evidence="8 13" id="KW-0378">Hydrolase</keyword>
<dbReference type="PROSITE" id="PS00903">
    <property type="entry name" value="CYT_DCMP_DEAMINASES_1"/>
    <property type="match status" value="1"/>
</dbReference>
<dbReference type="Gene3D" id="3.40.140.10">
    <property type="entry name" value="Cytidine Deaminase, domain 2"/>
    <property type="match status" value="1"/>
</dbReference>
<dbReference type="InterPro" id="IPR004794">
    <property type="entry name" value="Eubact_RibD"/>
</dbReference>
<comment type="pathway">
    <text evidence="2 13">Cofactor biosynthesis; riboflavin biosynthesis; 5-amino-6-(D-ribitylamino)uracil from GTP: step 2/4.</text>
</comment>
<evidence type="ECO:0000256" key="5">
    <source>
        <dbReference type="ARBA" id="ARBA00007417"/>
    </source>
</evidence>
<reference evidence="18 19" key="1">
    <citation type="submission" date="2015-02" db="EMBL/GenBank/DDBJ databases">
        <title>Pseudomonas helleri sp. nov. and Pseudomonas weihenstephanensis sp. nov., isolated from raw cows milk.</title>
        <authorList>
            <person name="von Neubeck M."/>
            <person name="Huptas C."/>
            <person name="Wenning M."/>
            <person name="Scherer S."/>
        </authorList>
    </citation>
    <scope>NUCLEOTIDE SEQUENCE [LARGE SCALE GENOMIC DNA]</scope>
    <source>
        <strain evidence="18 19">DSM 29166</strain>
    </source>
</reference>
<dbReference type="OrthoDB" id="9800865at2"/>
<comment type="similarity">
    <text evidence="5 13">In the C-terminal section; belongs to the HTP reductase family.</text>
</comment>
<evidence type="ECO:0000256" key="9">
    <source>
        <dbReference type="ARBA" id="ARBA00022833"/>
    </source>
</evidence>
<evidence type="ECO:0000256" key="3">
    <source>
        <dbReference type="ARBA" id="ARBA00004910"/>
    </source>
</evidence>
<dbReference type="EC" id="3.5.4.26" evidence="13"/>
<feature type="binding site" evidence="16">
    <location>
        <position position="89"/>
    </location>
    <ligand>
        <name>Zn(2+)</name>
        <dbReference type="ChEBI" id="CHEBI:29105"/>
        <note>catalytic</note>
    </ligand>
</feature>
<evidence type="ECO:0000256" key="14">
    <source>
        <dbReference type="PIRSR" id="PIRSR006769-1"/>
    </source>
</evidence>
<accession>A0A0J6IR50</accession>
<dbReference type="NCBIfam" id="TIGR00227">
    <property type="entry name" value="ribD_Cterm"/>
    <property type="match status" value="1"/>
</dbReference>
<feature type="binding site" evidence="15">
    <location>
        <position position="294"/>
    </location>
    <ligand>
        <name>substrate</name>
    </ligand>
</feature>
<comment type="cofactor">
    <cofactor evidence="13 16">
        <name>Zn(2+)</name>
        <dbReference type="ChEBI" id="CHEBI:29105"/>
    </cofactor>
    <text evidence="13 16">Binds 1 zinc ion.</text>
</comment>
<feature type="binding site" evidence="15">
    <location>
        <position position="175"/>
    </location>
    <ligand>
        <name>NADP(+)</name>
        <dbReference type="ChEBI" id="CHEBI:58349"/>
    </ligand>
</feature>
<keyword evidence="9 13" id="KW-0862">Zinc</keyword>
<dbReference type="Pfam" id="PF01872">
    <property type="entry name" value="RibD_C"/>
    <property type="match status" value="1"/>
</dbReference>
<evidence type="ECO:0000259" key="17">
    <source>
        <dbReference type="PROSITE" id="PS51747"/>
    </source>
</evidence>
<comment type="caution">
    <text evidence="18">The sequence shown here is derived from an EMBL/GenBank/DDBJ whole genome shotgun (WGS) entry which is preliminary data.</text>
</comment>
<comment type="pathway">
    <text evidence="3 13">Cofactor biosynthesis; riboflavin biosynthesis; 5-amino-6-(D-ribitylamino)uracil from GTP: step 3/4.</text>
</comment>
<evidence type="ECO:0000256" key="11">
    <source>
        <dbReference type="ARBA" id="ARBA00023002"/>
    </source>
</evidence>
<accession>A0A0J6LZF5</accession>
<feature type="binding site" evidence="16">
    <location>
        <position position="55"/>
    </location>
    <ligand>
        <name>Zn(2+)</name>
        <dbReference type="ChEBI" id="CHEBI:29105"/>
        <note>catalytic</note>
    </ligand>
</feature>
<dbReference type="InterPro" id="IPR002125">
    <property type="entry name" value="CMP_dCMP_dom"/>
</dbReference>